<dbReference type="OrthoDB" id="372487at2759"/>
<feature type="region of interest" description="Disordered" evidence="5">
    <location>
        <begin position="1687"/>
        <end position="1720"/>
    </location>
</feature>
<evidence type="ECO:0000256" key="2">
    <source>
        <dbReference type="ARBA" id="ARBA00022801"/>
    </source>
</evidence>
<dbReference type="GO" id="GO:0005634">
    <property type="term" value="C:nucleus"/>
    <property type="evidence" value="ECO:0007669"/>
    <property type="project" value="TreeGrafter"/>
</dbReference>
<feature type="region of interest" description="Disordered" evidence="5">
    <location>
        <begin position="1998"/>
        <end position="2095"/>
    </location>
</feature>
<dbReference type="Gene3D" id="1.25.40.1050">
    <property type="match status" value="1"/>
</dbReference>
<feature type="compositionally biased region" description="Gly residues" evidence="5">
    <location>
        <begin position="2083"/>
        <end position="2095"/>
    </location>
</feature>
<comment type="similarity">
    <text evidence="4">Belongs to the 5'-3' exonuclease family.</text>
</comment>
<evidence type="ECO:0000256" key="3">
    <source>
        <dbReference type="ARBA" id="ARBA00022839"/>
    </source>
</evidence>
<keyword evidence="3" id="KW-0269">Exonuclease</keyword>
<gene>
    <name evidence="8" type="ORF">BESB_046370</name>
</gene>
<feature type="region of interest" description="Disordered" evidence="5">
    <location>
        <begin position="1411"/>
        <end position="1452"/>
    </location>
</feature>
<dbReference type="STRING" id="94643.A0A2A9MEM4"/>
<dbReference type="Pfam" id="PF17846">
    <property type="entry name" value="XRN_M"/>
    <property type="match status" value="2"/>
</dbReference>
<dbReference type="GO" id="GO:0003723">
    <property type="term" value="F:RNA binding"/>
    <property type="evidence" value="ECO:0007669"/>
    <property type="project" value="TreeGrafter"/>
</dbReference>
<dbReference type="CDD" id="cd18673">
    <property type="entry name" value="PIN_XRN1-2-like"/>
    <property type="match status" value="1"/>
</dbReference>
<accession>A0A2A9MEM4</accession>
<evidence type="ECO:0000256" key="5">
    <source>
        <dbReference type="SAM" id="MobiDB-lite"/>
    </source>
</evidence>
<dbReference type="GO" id="GO:0000956">
    <property type="term" value="P:nuclear-transcribed mRNA catabolic process"/>
    <property type="evidence" value="ECO:0007669"/>
    <property type="project" value="TreeGrafter"/>
</dbReference>
<dbReference type="VEuPathDB" id="ToxoDB:BESB_046370"/>
<dbReference type="PANTHER" id="PTHR12341">
    <property type="entry name" value="5'-&gt;3' EXORIBONUCLEASE"/>
    <property type="match status" value="1"/>
</dbReference>
<evidence type="ECO:0000256" key="4">
    <source>
        <dbReference type="ARBA" id="ARBA00038299"/>
    </source>
</evidence>
<keyword evidence="9" id="KW-1185">Reference proteome</keyword>
<sequence>MGIGRFYRWLSERFPLINEKITQASLPEFDNLYLDMNGILHTCSHGNSGGMLHASEEAMWLQVFAELDMIIATINPKRLLVLAADGVAPRAKMNQQRARRYRAAKDAAELAKQKEEYRLRKMQSGGAKLPKPPGAAGGHFDSNCISPGTEFMAKFFQHLRFFCEKKLNEDPRWKHLKVVLSGPDVPGEGEHKIMQFIRCSKSDPKTGRNVRHCLYGLDADLIMLSLASHEPHFCLLREEVVFGKAVSKGAQDRLLTKRENLQLLHISLLREYLFLEFASAAGVKAADAEATARSAEAEAEAAAGGALNTRPSLLYPRERERIIDDYVLFCFMVGNDFLPHPKATDIADGGLDLLMNCYRQYLQNYSVLAEQAPCASGPWLAGDCGKIDFCNFFLFLSLFVDSVETDLLQEWAADCQWARGKRRHQRELDATRPPTSGDPLLDYRESFYLKKMGMDGRTEEGCQQIDRLAVKYLEGLQWVLYYYYRGPQFSGWDWFYPYHYAPFMTDVLYCSFFTDGVRELADLRKKSIRFPASKPYSPFMQLLSILPPKSAALLPKALQPLLLFPSPELTPYFPTDFEVDMEGCTVSWGGVTLLPFIEEKLLHKEALPLFSKLSGKELRRNTRGKNVLLYRDPHLRSRVLRSLALAAKSANRKDSAAASPGAAPSLAGGWLPSLTLQRLPGEEEDPILQSAFFFFRDRGAAAPANGERAASLARLTQQALALPGSSAHAGQHGARRFAAVSSLPSVFPSLKYSYVREEVIEVAPPPLVQRRYACECEQLANGSAESRAPTSVVGESDIDACLGDKLASGDYAFPNFVLEGTKPLLAEFPSLHRVALEWEYFVGVKVFNNESKKTSVALRVVPPYAAPSSTCLPASDGVEPFDPAKHLLPFLQAPLVYHDFPFLRLAKPVAVWLPTLYYSVDSGERELSLSSFSPENVFSGRVRAAAEDATRPLEQQEAVAAEVRRMKFIGLGSPATVAYARLPSVADPKRAGAAPSSLARFALSKPEDFFRLAELITFALPGARAAVARRAPHPACLPSSILLELLPVRAVEVFEDACAPAVTYEEKAVFRLLPLVGLPLPLPRRLRHPLMEEDAEGAGADRGGASLQDAVEAEKRQGASGAWSEGTEVFVLSPRSRMLACAGEIIACTPTDAADQHTAASLDADAETSLSVIFLRPWSARDRSQADQQAIERNLLEKVVHRHMPPPLHTVPEAAAALKMPLFAFYALASSFFVKLAERREDCGLHILASTRPEKVEAADGTASFVANSSEPLFSPGYSYPLSMGRPQKQTDEGRRGLGRFLHLLTPAALDAVKGVCEEYPSVYQKLVELAKESGSRLKTVTVTAGSLFGAEGGDSQFAASLFVSAMARHPCRVNKLVKGSYTWLPSKAIPSLESVVAASFGGAPPARARAWQATRSSEGETAACAESASGEAPENRGAGARGEPEREGGVDEDADPVVLESFAARDLVKASSTDAIRKKIITRFFSLVASTSSSRSAGAPEARFSLRLFLGQRVAFVAHSGSVAQGSRGTVTGLCSGDGGVTFRLSGSASLETCVKLKNAPRAAAPQKPGAGGRRLRGGDRRGESGVWEDEEVAAALSEVLQGIVVEVLLDQVQLGAQTMDGRCSSLRLIRVPCIQLFPLTDQTGAAASSGSAAAARPATAPERQAPSEAYAPQAALVCRPATAPEALTFPPQPARDPRSRGFVHPGGGSNGSSLGQPTAWATAGEAVPPAEPILRLLRASSGHQGERSGGQTAASAHGLPGGVAGDTALAETTQPAGDPGVRHGATQYVKQLLGIHSGGASGGSFSQPTARPADAGGPPHPEAGAGGPASRQEAKRSRKPQAKQRVESGRAANNITSVIKQLMSSKGSSANGTLEPSCLLAPGAAGSHAQQAAHGAVQTQKQITEVEFVRQHVLHNPAAGAPCVDPGMPLPPPPLAASCVGPGVAAPAAPAVAPAAAAGAASGGVLSPSAAQQGRNLLDLLRGREKSAAYAAAPRGAGGAGALVGTSPPPGAQSLLGGRLQDGEDEEEVLLRTSVLPRRPPSLTAAGAAESGRAARQPNSGAGAVGRGGRTAAGRGRGSRRGGLGSGKGTEKP</sequence>
<dbReference type="Proteomes" id="UP000224006">
    <property type="component" value="Chromosome III"/>
</dbReference>
<dbReference type="GeneID" id="40309567"/>
<feature type="region of interest" description="Disordered" evidence="5">
    <location>
        <begin position="1650"/>
        <end position="1670"/>
    </location>
</feature>
<feature type="domain" description="Xrn1 helical" evidence="7">
    <location>
        <begin position="443"/>
        <end position="649"/>
    </location>
</feature>
<evidence type="ECO:0000313" key="8">
    <source>
        <dbReference type="EMBL" id="PFH36445.1"/>
    </source>
</evidence>
<feature type="domain" description="Xrn1 helical" evidence="7">
    <location>
        <begin position="319"/>
        <end position="364"/>
    </location>
</feature>
<comment type="caution">
    <text evidence="8">The sequence shown here is derived from an EMBL/GenBank/DDBJ whole genome shotgun (WGS) entry which is preliminary data.</text>
</comment>
<feature type="compositionally biased region" description="Low complexity" evidence="5">
    <location>
        <begin position="1650"/>
        <end position="1666"/>
    </location>
</feature>
<dbReference type="Gene3D" id="3.40.50.12390">
    <property type="match status" value="2"/>
</dbReference>
<feature type="compositionally biased region" description="Low complexity" evidence="5">
    <location>
        <begin position="2047"/>
        <end position="2064"/>
    </location>
</feature>
<organism evidence="8 9">
    <name type="scientific">Besnoitia besnoiti</name>
    <name type="common">Apicomplexan protozoan</name>
    <dbReference type="NCBI Taxonomy" id="94643"/>
    <lineage>
        <taxon>Eukaryota</taxon>
        <taxon>Sar</taxon>
        <taxon>Alveolata</taxon>
        <taxon>Apicomplexa</taxon>
        <taxon>Conoidasida</taxon>
        <taxon>Coccidia</taxon>
        <taxon>Eucoccidiorida</taxon>
        <taxon>Eimeriorina</taxon>
        <taxon>Sarcocystidae</taxon>
        <taxon>Besnoitia</taxon>
    </lineage>
</organism>
<dbReference type="Pfam" id="PF03159">
    <property type="entry name" value="XRN_N"/>
    <property type="match status" value="1"/>
</dbReference>
<protein>
    <recommendedName>
        <fullName evidence="10">XRN 5'-3' exonuclease N-terminus protein</fullName>
    </recommendedName>
</protein>
<dbReference type="InterPro" id="IPR004859">
    <property type="entry name" value="Xrn1_N"/>
</dbReference>
<feature type="region of interest" description="Disordered" evidence="5">
    <location>
        <begin position="1743"/>
        <end position="1784"/>
    </location>
</feature>
<dbReference type="InterPro" id="IPR041412">
    <property type="entry name" value="Xrn1_helical"/>
</dbReference>
<evidence type="ECO:0000256" key="1">
    <source>
        <dbReference type="ARBA" id="ARBA00022722"/>
    </source>
</evidence>
<feature type="domain" description="Xrn1 N-terminal" evidence="6">
    <location>
        <begin position="1"/>
        <end position="239"/>
    </location>
</feature>
<evidence type="ECO:0000313" key="9">
    <source>
        <dbReference type="Proteomes" id="UP000224006"/>
    </source>
</evidence>
<proteinExistence type="inferred from homology"/>
<keyword evidence="2" id="KW-0378">Hydrolase</keyword>
<dbReference type="Gene3D" id="2.30.30.750">
    <property type="match status" value="1"/>
</dbReference>
<dbReference type="InterPro" id="IPR047008">
    <property type="entry name" value="XRN1_SH3_sf"/>
</dbReference>
<dbReference type="KEGG" id="bbes:BESB_046370"/>
<evidence type="ECO:0000259" key="6">
    <source>
        <dbReference type="Pfam" id="PF03159"/>
    </source>
</evidence>
<feature type="region of interest" description="Disordered" evidence="5">
    <location>
        <begin position="1801"/>
        <end position="1855"/>
    </location>
</feature>
<reference evidence="8 9" key="1">
    <citation type="submission" date="2017-09" db="EMBL/GenBank/DDBJ databases">
        <title>Genome sequencing of Besnoitia besnoiti strain Bb-Ger1.</title>
        <authorList>
            <person name="Schares G."/>
            <person name="Venepally P."/>
            <person name="Lorenzi H.A."/>
        </authorList>
    </citation>
    <scope>NUCLEOTIDE SEQUENCE [LARGE SCALE GENOMIC DNA]</scope>
    <source>
        <strain evidence="8 9">Bb-Ger1</strain>
    </source>
</reference>
<dbReference type="InterPro" id="IPR027073">
    <property type="entry name" value="5_3_exoribonuclease"/>
</dbReference>
<dbReference type="EMBL" id="NWUJ01000003">
    <property type="protein sequence ID" value="PFH36445.1"/>
    <property type="molecule type" value="Genomic_DNA"/>
</dbReference>
<evidence type="ECO:0008006" key="10">
    <source>
        <dbReference type="Google" id="ProtNLM"/>
    </source>
</evidence>
<dbReference type="PANTHER" id="PTHR12341:SF7">
    <property type="entry name" value="5'-3' EXORIBONUCLEASE 1"/>
    <property type="match status" value="1"/>
</dbReference>
<keyword evidence="1" id="KW-0540">Nuclease</keyword>
<evidence type="ECO:0000259" key="7">
    <source>
        <dbReference type="Pfam" id="PF17846"/>
    </source>
</evidence>
<dbReference type="RefSeq" id="XP_029220454.1">
    <property type="nucleotide sequence ID" value="XM_029363088.1"/>
</dbReference>
<name>A0A2A9MEM4_BESBE</name>
<dbReference type="GO" id="GO:0004534">
    <property type="term" value="F:5'-3' RNA exonuclease activity"/>
    <property type="evidence" value="ECO:0007669"/>
    <property type="project" value="TreeGrafter"/>
</dbReference>
<feature type="region of interest" description="Disordered" evidence="5">
    <location>
        <begin position="1563"/>
        <end position="1586"/>
    </location>
</feature>